<feature type="compositionally biased region" description="Basic and acidic residues" evidence="1">
    <location>
        <begin position="80"/>
        <end position="90"/>
    </location>
</feature>
<keyword evidence="2" id="KW-0472">Membrane</keyword>
<feature type="region of interest" description="Disordered" evidence="1">
    <location>
        <begin position="58"/>
        <end position="118"/>
    </location>
</feature>
<dbReference type="RefSeq" id="XP_037217062.1">
    <property type="nucleotide sequence ID" value="XM_037367668.1"/>
</dbReference>
<keyword evidence="4" id="KW-1185">Reference proteome</keyword>
<accession>A0A8H6SA86</accession>
<dbReference type="GeneID" id="59350184"/>
<feature type="compositionally biased region" description="Pro residues" evidence="1">
    <location>
        <begin position="102"/>
        <end position="118"/>
    </location>
</feature>
<comment type="caution">
    <text evidence="3">The sequence shown here is derived from an EMBL/GenBank/DDBJ whole genome shotgun (WGS) entry which is preliminary data.</text>
</comment>
<protein>
    <submittedName>
        <fullName evidence="3">Uncharacterized protein</fullName>
    </submittedName>
</protein>
<evidence type="ECO:0000256" key="1">
    <source>
        <dbReference type="SAM" id="MobiDB-lite"/>
    </source>
</evidence>
<name>A0A8H6SA86_9AGAR</name>
<evidence type="ECO:0000313" key="4">
    <source>
        <dbReference type="Proteomes" id="UP000636479"/>
    </source>
</evidence>
<evidence type="ECO:0000256" key="2">
    <source>
        <dbReference type="SAM" id="Phobius"/>
    </source>
</evidence>
<organism evidence="3 4">
    <name type="scientific">Mycena indigotica</name>
    <dbReference type="NCBI Taxonomy" id="2126181"/>
    <lineage>
        <taxon>Eukaryota</taxon>
        <taxon>Fungi</taxon>
        <taxon>Dikarya</taxon>
        <taxon>Basidiomycota</taxon>
        <taxon>Agaricomycotina</taxon>
        <taxon>Agaricomycetes</taxon>
        <taxon>Agaricomycetidae</taxon>
        <taxon>Agaricales</taxon>
        <taxon>Marasmiineae</taxon>
        <taxon>Mycenaceae</taxon>
        <taxon>Mycena</taxon>
    </lineage>
</organism>
<feature type="region of interest" description="Disordered" evidence="1">
    <location>
        <begin position="1"/>
        <end position="27"/>
    </location>
</feature>
<keyword evidence="2" id="KW-1133">Transmembrane helix</keyword>
<evidence type="ECO:0000313" key="3">
    <source>
        <dbReference type="EMBL" id="KAF7295699.1"/>
    </source>
</evidence>
<gene>
    <name evidence="3" type="ORF">MIND_01110300</name>
</gene>
<keyword evidence="2" id="KW-0812">Transmembrane</keyword>
<feature type="compositionally biased region" description="Polar residues" evidence="1">
    <location>
        <begin position="1"/>
        <end position="21"/>
    </location>
</feature>
<dbReference type="Proteomes" id="UP000636479">
    <property type="component" value="Unassembled WGS sequence"/>
</dbReference>
<proteinExistence type="predicted"/>
<dbReference type="EMBL" id="JACAZF010000009">
    <property type="protein sequence ID" value="KAF7295699.1"/>
    <property type="molecule type" value="Genomic_DNA"/>
</dbReference>
<feature type="transmembrane region" description="Helical" evidence="2">
    <location>
        <begin position="33"/>
        <end position="57"/>
    </location>
</feature>
<dbReference type="AlphaFoldDB" id="A0A8H6SA86"/>
<reference evidence="3" key="1">
    <citation type="submission" date="2020-05" db="EMBL/GenBank/DDBJ databases">
        <title>Mycena genomes resolve the evolution of fungal bioluminescence.</title>
        <authorList>
            <person name="Tsai I.J."/>
        </authorList>
    </citation>
    <scope>NUCLEOTIDE SEQUENCE</scope>
    <source>
        <strain evidence="3">171206Taipei</strain>
    </source>
</reference>
<sequence length="118" mass="13407">MYFLTQRSDANTDTEFTTSELEPSRQASRHLSAAWEIGVIVALLCLITLVVGTAIWARRKRRQRKEEDRYWSARNAARRRQGEMHEKTDYSRTPVSLTKPPAVHPSPSSQPSPSPPTS</sequence>